<dbReference type="GO" id="GO:0051258">
    <property type="term" value="P:protein polymerization"/>
    <property type="evidence" value="ECO:0007669"/>
    <property type="project" value="UniProtKB-UniRule"/>
</dbReference>
<feature type="binding site" evidence="8">
    <location>
        <begin position="143"/>
        <end position="145"/>
    </location>
    <ligand>
        <name>GTP</name>
        <dbReference type="ChEBI" id="CHEBI:37565"/>
    </ligand>
</feature>
<dbReference type="SMART" id="SM00864">
    <property type="entry name" value="Tubulin"/>
    <property type="match status" value="1"/>
</dbReference>
<comment type="subunit">
    <text evidence="8">Homodimer. Polymerizes to form a dynamic ring structure in a strictly GTP-dependent manner. Interacts directly with several other division proteins.</text>
</comment>
<dbReference type="InterPro" id="IPR000158">
    <property type="entry name" value="Cell_div_FtsZ"/>
</dbReference>
<name>A0A8D6SW03_9EURY</name>
<evidence type="ECO:0000256" key="7">
    <source>
        <dbReference type="ARBA" id="ARBA00023306"/>
    </source>
</evidence>
<accession>A0A8D6PS98</accession>
<feature type="binding site" evidence="8">
    <location>
        <begin position="56"/>
        <end position="60"/>
    </location>
    <ligand>
        <name>GTP</name>
        <dbReference type="ChEBI" id="CHEBI:37565"/>
    </ligand>
</feature>
<keyword evidence="4 8" id="KW-0547">Nucleotide-binding</keyword>
<dbReference type="PROSITE" id="PS01134">
    <property type="entry name" value="FTSZ_1"/>
    <property type="match status" value="1"/>
</dbReference>
<dbReference type="Proteomes" id="UP000679213">
    <property type="component" value="Chromosome I"/>
</dbReference>
<dbReference type="GO" id="GO:0003924">
    <property type="term" value="F:GTPase activity"/>
    <property type="evidence" value="ECO:0007669"/>
    <property type="project" value="UniProtKB-UniRule"/>
</dbReference>
<keyword evidence="12" id="KW-1185">Reference proteome</keyword>
<evidence type="ECO:0000256" key="4">
    <source>
        <dbReference type="ARBA" id="ARBA00022741"/>
    </source>
</evidence>
<dbReference type="KEGG" id="mesg:MLAUSG7_0683"/>
<keyword evidence="2 8" id="KW-0963">Cytoplasm</keyword>
<evidence type="ECO:0000256" key="1">
    <source>
        <dbReference type="ARBA" id="ARBA00009690"/>
    </source>
</evidence>
<dbReference type="EMBL" id="LR792632">
    <property type="protein sequence ID" value="CAB3288352.1"/>
    <property type="molecule type" value="Genomic_DNA"/>
</dbReference>
<evidence type="ECO:0000256" key="10">
    <source>
        <dbReference type="RuleBase" id="RU003360"/>
    </source>
</evidence>
<dbReference type="InterPro" id="IPR020805">
    <property type="entry name" value="Cell_div_FtsZ_CS"/>
</dbReference>
<dbReference type="InterPro" id="IPR045061">
    <property type="entry name" value="FtsZ/CetZ"/>
</dbReference>
<keyword evidence="5 8" id="KW-0342">GTP-binding</keyword>
<keyword evidence="6 8" id="KW-0717">Septation</keyword>
<feature type="binding site" evidence="8">
    <location>
        <position position="178"/>
    </location>
    <ligand>
        <name>GTP</name>
        <dbReference type="ChEBI" id="CHEBI:37565"/>
    </ligand>
</feature>
<comment type="subcellular location">
    <subcellularLocation>
        <location evidence="8">Cytoplasm</location>
    </subcellularLocation>
    <text evidence="8">Assembles at midcell at the inner surface of the cytoplasmic membrane.</text>
</comment>
<dbReference type="GO" id="GO:0032153">
    <property type="term" value="C:cell division site"/>
    <property type="evidence" value="ECO:0007669"/>
    <property type="project" value="UniProtKB-UniRule"/>
</dbReference>
<sequence>MNKNYGGYTVKFLKKILDEENKVEEFEELELSPEDKELLEYLQQTKAKITVVGCGGAGNNTITRLKLEGIEGAKTIAINTDAQQLIRTKADKKILIGKKLTRGLGAGGNPKIGEEAAKESAEEIKAAIQDSDMVFITCGLGGGTGTGSAPVVAEIAKKIGALTVAVVTLPFEMEGKIRMKNAMEGLERLKQHTDTLVVIPNEKLFEIVPNMPLKVAFKVADEVLINAVKGLVELITKEGLINVDFADVKAVMSDGGLAMIGIGESDSEKRAKEAINMALNSPLLDVDIDGATGALIHVMGPEDLTLEEAKEVVATVSSRLDPNATIIWGATIDEKLENTVKVLLVVTGVQSRIEFGESGIKRKKTELLNIPKI</sequence>
<keyword evidence="7 8" id="KW-0131">Cell cycle</keyword>
<dbReference type="GO" id="GO:0005737">
    <property type="term" value="C:cytoplasm"/>
    <property type="evidence" value="ECO:0007669"/>
    <property type="project" value="UniProtKB-SubCell"/>
</dbReference>
<feature type="binding site" evidence="8">
    <location>
        <position position="221"/>
    </location>
    <ligand>
        <name>GTP</name>
        <dbReference type="ChEBI" id="CHEBI:37565"/>
    </ligand>
</feature>
<dbReference type="InterPro" id="IPR008280">
    <property type="entry name" value="Tub_FtsZ_C"/>
</dbReference>
<proteinExistence type="inferred from homology"/>
<protein>
    <recommendedName>
        <fullName evidence="8 9">Cell division protein FtsZ</fullName>
    </recommendedName>
</protein>
<dbReference type="NCBIfam" id="TIGR00065">
    <property type="entry name" value="ftsZ"/>
    <property type="match status" value="1"/>
</dbReference>
<dbReference type="Pfam" id="PF00091">
    <property type="entry name" value="Tubulin"/>
    <property type="match status" value="1"/>
</dbReference>
<reference evidence="11 12" key="1">
    <citation type="submission" date="2020-04" db="EMBL/GenBank/DDBJ databases">
        <authorList>
            <consortium name="Genoscope - CEA"/>
            <person name="William W."/>
        </authorList>
    </citation>
    <scope>NUCLEOTIDE SEQUENCE [LARGE SCALE GENOMIC DNA]</scope>
    <source>
        <strain evidence="11 12">SG7</strain>
    </source>
</reference>
<dbReference type="AlphaFoldDB" id="A0A8D6SW03"/>
<dbReference type="FunFam" id="3.40.50.1440:FF:000023">
    <property type="entry name" value="Cell division protein FtsZ"/>
    <property type="match status" value="1"/>
</dbReference>
<dbReference type="Pfam" id="PF12327">
    <property type="entry name" value="FtsZ_C"/>
    <property type="match status" value="1"/>
</dbReference>
<dbReference type="InterPro" id="IPR037103">
    <property type="entry name" value="Tubulin/FtsZ-like_C"/>
</dbReference>
<evidence type="ECO:0000313" key="11">
    <source>
        <dbReference type="EMBL" id="CAB3288352.1"/>
    </source>
</evidence>
<dbReference type="PANTHER" id="PTHR30314:SF3">
    <property type="entry name" value="MITOCHONDRIAL DIVISION PROTEIN FSZA"/>
    <property type="match status" value="1"/>
</dbReference>
<dbReference type="InterPro" id="IPR036525">
    <property type="entry name" value="Tubulin/FtsZ_GTPase_sf"/>
</dbReference>
<dbReference type="GO" id="GO:0043093">
    <property type="term" value="P:FtsZ-dependent cytokinesis"/>
    <property type="evidence" value="ECO:0007669"/>
    <property type="project" value="UniProtKB-UniRule"/>
</dbReference>
<gene>
    <name evidence="8 11" type="primary">ftsZ</name>
    <name evidence="11" type="ORF">MLAUSG7_0683</name>
</gene>
<dbReference type="SUPFAM" id="SSF55307">
    <property type="entry name" value="Tubulin C-terminal domain-like"/>
    <property type="match status" value="1"/>
</dbReference>
<dbReference type="InterPro" id="IPR003008">
    <property type="entry name" value="Tubulin_FtsZ_GTPase"/>
</dbReference>
<evidence type="ECO:0000256" key="8">
    <source>
        <dbReference type="HAMAP-Rule" id="MF_00909"/>
    </source>
</evidence>
<keyword evidence="3 8" id="KW-0132">Cell division</keyword>
<evidence type="ECO:0000256" key="2">
    <source>
        <dbReference type="ARBA" id="ARBA00022490"/>
    </source>
</evidence>
<dbReference type="GO" id="GO:0005525">
    <property type="term" value="F:GTP binding"/>
    <property type="evidence" value="ECO:0007669"/>
    <property type="project" value="UniProtKB-UniRule"/>
</dbReference>
<evidence type="ECO:0000313" key="12">
    <source>
        <dbReference type="Proteomes" id="UP000679213"/>
    </source>
</evidence>
<evidence type="ECO:0000256" key="9">
    <source>
        <dbReference type="NCBIfam" id="TIGR00065"/>
    </source>
</evidence>
<dbReference type="SUPFAM" id="SSF52490">
    <property type="entry name" value="Tubulin nucleotide-binding domain-like"/>
    <property type="match status" value="1"/>
</dbReference>
<dbReference type="FunFam" id="3.30.1330.20:FF:000008">
    <property type="entry name" value="Cell division protein FtsZ"/>
    <property type="match status" value="1"/>
</dbReference>
<dbReference type="InterPro" id="IPR024757">
    <property type="entry name" value="FtsZ_C"/>
</dbReference>
<feature type="binding site" evidence="8">
    <location>
        <position position="174"/>
    </location>
    <ligand>
        <name>GTP</name>
        <dbReference type="ChEBI" id="CHEBI:37565"/>
    </ligand>
</feature>
<dbReference type="PROSITE" id="PS01135">
    <property type="entry name" value="FTSZ_2"/>
    <property type="match status" value="1"/>
</dbReference>
<dbReference type="InterPro" id="IPR018316">
    <property type="entry name" value="Tubulin/FtsZ_2-layer-sand-dom"/>
</dbReference>
<evidence type="ECO:0000256" key="5">
    <source>
        <dbReference type="ARBA" id="ARBA00023134"/>
    </source>
</evidence>
<evidence type="ECO:0000256" key="6">
    <source>
        <dbReference type="ARBA" id="ARBA00023210"/>
    </source>
</evidence>
<dbReference type="Gene3D" id="3.40.50.1440">
    <property type="entry name" value="Tubulin/FtsZ, GTPase domain"/>
    <property type="match status" value="1"/>
</dbReference>
<dbReference type="PANTHER" id="PTHR30314">
    <property type="entry name" value="CELL DIVISION PROTEIN FTSZ-RELATED"/>
    <property type="match status" value="1"/>
</dbReference>
<comment type="function">
    <text evidence="8">Essential cell division protein that forms a contractile ring structure (Z ring) at the future cell division site. The regulation of the ring assembly controls the timing and the location of cell division. One of the functions of the FtsZ ring is to recruit other cell division proteins to the septum to produce a new cell wall between the dividing cells. Binds GTP and shows GTPase activity.</text>
</comment>
<comment type="similarity">
    <text evidence="1 8 10">Belongs to the FtsZ family.</text>
</comment>
<dbReference type="CDD" id="cd02201">
    <property type="entry name" value="FtsZ_type1"/>
    <property type="match status" value="1"/>
</dbReference>
<evidence type="ECO:0000256" key="3">
    <source>
        <dbReference type="ARBA" id="ARBA00022618"/>
    </source>
</evidence>
<dbReference type="SMART" id="SM00865">
    <property type="entry name" value="Tubulin_C"/>
    <property type="match status" value="1"/>
</dbReference>
<dbReference type="Gene3D" id="1.10.287.1110">
    <property type="entry name" value="Tubulin, GTPase"/>
    <property type="match status" value="1"/>
</dbReference>
<dbReference type="Gene3D" id="3.30.1330.20">
    <property type="entry name" value="Tubulin/FtsZ, C-terminal domain"/>
    <property type="match status" value="1"/>
</dbReference>
<accession>A0A8D6SW03</accession>
<dbReference type="HAMAP" id="MF_00909">
    <property type="entry name" value="FtsZ"/>
    <property type="match status" value="1"/>
</dbReference>
<organism evidence="11 12">
    <name type="scientific">Methanocaldococcus lauensis</name>
    <dbReference type="NCBI Taxonomy" id="2546128"/>
    <lineage>
        <taxon>Archaea</taxon>
        <taxon>Methanobacteriati</taxon>
        <taxon>Methanobacteriota</taxon>
        <taxon>Methanomada group</taxon>
        <taxon>Methanococci</taxon>
        <taxon>Methanococcales</taxon>
        <taxon>Methanocaldococcaceae</taxon>
        <taxon>Methanocaldococcus</taxon>
    </lineage>
</organism>
<dbReference type="PRINTS" id="PR00423">
    <property type="entry name" value="CELLDVISFTSZ"/>
</dbReference>